<protein>
    <submittedName>
        <fullName evidence="2">Uncharacterized protein</fullName>
    </submittedName>
</protein>
<evidence type="ECO:0000313" key="2">
    <source>
        <dbReference type="EMBL" id="EOR72400.1"/>
    </source>
</evidence>
<reference evidence="2 3" key="1">
    <citation type="journal article" date="2013" name="Genome Announc.">
        <title>Draft Genome Sequence of the Lignocellulose Decomposer Thermobifida fusca Strain TM51.</title>
        <authorList>
            <person name="Toth A."/>
            <person name="Barna T."/>
            <person name="Nagy I."/>
            <person name="Horvath B."/>
            <person name="Nagy I."/>
            <person name="Tancsics A."/>
            <person name="Kriszt B."/>
            <person name="Baka E."/>
            <person name="Fekete C."/>
            <person name="Kukolya J."/>
        </authorList>
    </citation>
    <scope>NUCLEOTIDE SEQUENCE [LARGE SCALE GENOMIC DNA]</scope>
    <source>
        <strain evidence="2 3">TM51</strain>
    </source>
</reference>
<feature type="compositionally biased region" description="Polar residues" evidence="1">
    <location>
        <begin position="51"/>
        <end position="61"/>
    </location>
</feature>
<dbReference type="EMBL" id="AOSG01000013">
    <property type="protein sequence ID" value="EOR72400.1"/>
    <property type="molecule type" value="Genomic_DNA"/>
</dbReference>
<dbReference type="RefSeq" id="WP_016188198.1">
    <property type="nucleotide sequence ID" value="NZ_AOSG01000013.1"/>
</dbReference>
<evidence type="ECO:0000313" key="3">
    <source>
        <dbReference type="Proteomes" id="UP000014184"/>
    </source>
</evidence>
<comment type="caution">
    <text evidence="2">The sequence shown here is derived from an EMBL/GenBank/DDBJ whole genome shotgun (WGS) entry which is preliminary data.</text>
</comment>
<evidence type="ECO:0000256" key="1">
    <source>
        <dbReference type="SAM" id="MobiDB-lite"/>
    </source>
</evidence>
<proteinExistence type="predicted"/>
<keyword evidence="3" id="KW-1185">Reference proteome</keyword>
<feature type="region of interest" description="Disordered" evidence="1">
    <location>
        <begin position="35"/>
        <end position="71"/>
    </location>
</feature>
<dbReference type="AlphaFoldDB" id="A0A9P2TDI8"/>
<name>A0A9P2TDI8_THEFU</name>
<sequence>MVSLLLNWLGVGFRLLRPVTGVHAAPKSVVATLEAPSVRSRKAREPHSHPAPTTKQNTTASRRGPVPVVDPDNVNPQAALIRPYFVAHERQAALGRFLMSDLAKADAIYDRLSEAVRERLDDPELADAFEHLDDWLRAGRALPTPWKRE</sequence>
<organism evidence="2 3">
    <name type="scientific">Thermobifida fusca TM51</name>
    <dbReference type="NCBI Taxonomy" id="1169414"/>
    <lineage>
        <taxon>Bacteria</taxon>
        <taxon>Bacillati</taxon>
        <taxon>Actinomycetota</taxon>
        <taxon>Actinomycetes</taxon>
        <taxon>Streptosporangiales</taxon>
        <taxon>Nocardiopsidaceae</taxon>
        <taxon>Thermobifida</taxon>
    </lineage>
</organism>
<gene>
    <name evidence="2" type="ORF">TM51_02763</name>
</gene>
<dbReference type="Proteomes" id="UP000014184">
    <property type="component" value="Unassembled WGS sequence"/>
</dbReference>
<accession>A0A9P2TDI8</accession>